<dbReference type="EMBL" id="BOPG01000032">
    <property type="protein sequence ID" value="GIJ57602.1"/>
    <property type="molecule type" value="Genomic_DNA"/>
</dbReference>
<dbReference type="Gene3D" id="1.10.10.2840">
    <property type="entry name" value="PucR C-terminal helix-turn-helix domain"/>
    <property type="match status" value="1"/>
</dbReference>
<dbReference type="Pfam" id="PF17853">
    <property type="entry name" value="GGDEF_2"/>
    <property type="match status" value="1"/>
</dbReference>
<evidence type="ECO:0000259" key="3">
    <source>
        <dbReference type="Pfam" id="PF14361"/>
    </source>
</evidence>
<comment type="caution">
    <text evidence="5">The sequence shown here is derived from an EMBL/GenBank/DDBJ whole genome shotgun (WGS) entry which is preliminary data.</text>
</comment>
<evidence type="ECO:0000313" key="5">
    <source>
        <dbReference type="EMBL" id="GIJ57602.1"/>
    </source>
</evidence>
<organism evidence="5 6">
    <name type="scientific">Virgisporangium aurantiacum</name>
    <dbReference type="NCBI Taxonomy" id="175570"/>
    <lineage>
        <taxon>Bacteria</taxon>
        <taxon>Bacillati</taxon>
        <taxon>Actinomycetota</taxon>
        <taxon>Actinomycetes</taxon>
        <taxon>Micromonosporales</taxon>
        <taxon>Micromonosporaceae</taxon>
        <taxon>Virgisporangium</taxon>
    </lineage>
</organism>
<evidence type="ECO:0000313" key="6">
    <source>
        <dbReference type="Proteomes" id="UP000612585"/>
    </source>
</evidence>
<proteinExistence type="inferred from homology"/>
<dbReference type="InterPro" id="IPR051448">
    <property type="entry name" value="CdaR-like_regulators"/>
</dbReference>
<dbReference type="InterPro" id="IPR041522">
    <property type="entry name" value="CdaR_GGDEF"/>
</dbReference>
<gene>
    <name evidence="5" type="ORF">Vau01_051180</name>
</gene>
<sequence length="400" mass="43107">MTSMPPPPEQWLVDVATAAARDAGDVPVELLGDYLSLLADAAVSGRRPRRAELDAVGRLGRRAAEQGISAGRVVQFYLSAARRLWRDLPAVVGPRDEAAVRAAAAAVLHVIDEAVATLAEGYAVARRELVRREETLRRELIDDLLRGDSDLGALVARSEPFGLELARVHQVALAAPAQRLPDTGAAINALEAVIFDRLGDRDVLVATKDGLLVVLAPAAAGGRTPARDADDDLGRLMHGELTRLRNGRPWRVAVGRPHPGVYGIARSYEEARDALIMAGRLHMTDPVVKAHDLLVFRVLLRDQPAIVDLVVAVLSPLILARGGAQPLLDTMEVYFSTGAVATETAKRLHVSVRTVTYRLERIRTLIGYDPADPGHRFTLQAAVLGARALEWPARPLPTAG</sequence>
<evidence type="ECO:0008006" key="7">
    <source>
        <dbReference type="Google" id="ProtNLM"/>
    </source>
</evidence>
<dbReference type="InterPro" id="IPR025736">
    <property type="entry name" value="PucR_C-HTH_dom"/>
</dbReference>
<dbReference type="PANTHER" id="PTHR33744">
    <property type="entry name" value="CARBOHYDRATE DIACID REGULATOR"/>
    <property type="match status" value="1"/>
</dbReference>
<feature type="domain" description="CdaR GGDEF-like" evidence="4">
    <location>
        <begin position="147"/>
        <end position="275"/>
    </location>
</feature>
<keyword evidence="6" id="KW-1185">Reference proteome</keyword>
<dbReference type="PANTHER" id="PTHR33744:SF1">
    <property type="entry name" value="DNA-BINDING TRANSCRIPTIONAL ACTIVATOR ADER"/>
    <property type="match status" value="1"/>
</dbReference>
<evidence type="ECO:0000259" key="4">
    <source>
        <dbReference type="Pfam" id="PF17853"/>
    </source>
</evidence>
<accession>A0A8J3Z622</accession>
<name>A0A8J3Z622_9ACTN</name>
<dbReference type="Pfam" id="PF14361">
    <property type="entry name" value="RsbRD_N"/>
    <property type="match status" value="1"/>
</dbReference>
<dbReference type="InterPro" id="IPR025751">
    <property type="entry name" value="RsbRD_N_dom"/>
</dbReference>
<comment type="similarity">
    <text evidence="1">Belongs to the CdaR family.</text>
</comment>
<dbReference type="Proteomes" id="UP000612585">
    <property type="component" value="Unassembled WGS sequence"/>
</dbReference>
<dbReference type="InterPro" id="IPR042070">
    <property type="entry name" value="PucR_C-HTH_sf"/>
</dbReference>
<protein>
    <recommendedName>
        <fullName evidence="7">Transcriptional regulator, CdaR family</fullName>
    </recommendedName>
</protein>
<feature type="domain" description="RsbT co-antagonist protein RsbRD N-terminal" evidence="3">
    <location>
        <begin position="34"/>
        <end position="137"/>
    </location>
</feature>
<reference evidence="5" key="1">
    <citation type="submission" date="2021-01" db="EMBL/GenBank/DDBJ databases">
        <title>Whole genome shotgun sequence of Virgisporangium aurantiacum NBRC 16421.</title>
        <authorList>
            <person name="Komaki H."/>
            <person name="Tamura T."/>
        </authorList>
    </citation>
    <scope>NUCLEOTIDE SEQUENCE</scope>
    <source>
        <strain evidence="5">NBRC 16421</strain>
    </source>
</reference>
<dbReference type="RefSeq" id="WP_203997072.1">
    <property type="nucleotide sequence ID" value="NZ_BOPG01000032.1"/>
</dbReference>
<dbReference type="Pfam" id="PF13556">
    <property type="entry name" value="HTH_30"/>
    <property type="match status" value="1"/>
</dbReference>
<evidence type="ECO:0000256" key="1">
    <source>
        <dbReference type="ARBA" id="ARBA00006754"/>
    </source>
</evidence>
<dbReference type="AlphaFoldDB" id="A0A8J3Z622"/>
<evidence type="ECO:0000259" key="2">
    <source>
        <dbReference type="Pfam" id="PF13556"/>
    </source>
</evidence>
<feature type="domain" description="PucR C-terminal helix-turn-helix" evidence="2">
    <location>
        <begin position="327"/>
        <end position="383"/>
    </location>
</feature>